<dbReference type="AlphaFoldDB" id="A0A1P8WEQ6"/>
<evidence type="ECO:0000313" key="1">
    <source>
        <dbReference type="EMBL" id="APZ92529.1"/>
    </source>
</evidence>
<evidence type="ECO:0008006" key="3">
    <source>
        <dbReference type="Google" id="ProtNLM"/>
    </source>
</evidence>
<dbReference type="EMBL" id="CP017641">
    <property type="protein sequence ID" value="APZ92529.1"/>
    <property type="molecule type" value="Genomic_DNA"/>
</dbReference>
<dbReference type="STRING" id="1891926.Fuma_02140"/>
<dbReference type="PANTHER" id="PTHR36849:SF1">
    <property type="entry name" value="CYTOPLASMIC PROTEIN"/>
    <property type="match status" value="1"/>
</dbReference>
<dbReference type="KEGG" id="fmr:Fuma_02140"/>
<dbReference type="InterPro" id="IPR052552">
    <property type="entry name" value="YeaO-like"/>
</dbReference>
<evidence type="ECO:0000313" key="2">
    <source>
        <dbReference type="Proteomes" id="UP000187735"/>
    </source>
</evidence>
<keyword evidence="2" id="KW-1185">Reference proteome</keyword>
<name>A0A1P8WEQ6_9PLAN</name>
<dbReference type="Pfam" id="PF22752">
    <property type="entry name" value="DUF488-N3i"/>
    <property type="match status" value="1"/>
</dbReference>
<dbReference type="OrthoDB" id="9790745at2"/>
<reference evidence="1 2" key="1">
    <citation type="journal article" date="2016" name="Front. Microbiol.">
        <title>Fuerstia marisgermanicae gen. nov., sp. nov., an Unusual Member of the Phylum Planctomycetes from the German Wadden Sea.</title>
        <authorList>
            <person name="Kohn T."/>
            <person name="Heuer A."/>
            <person name="Jogler M."/>
            <person name="Vollmers J."/>
            <person name="Boedeker C."/>
            <person name="Bunk B."/>
            <person name="Rast P."/>
            <person name="Borchert D."/>
            <person name="Glockner I."/>
            <person name="Freese H.M."/>
            <person name="Klenk H.P."/>
            <person name="Overmann J."/>
            <person name="Kaster A.K."/>
            <person name="Rohde M."/>
            <person name="Wiegand S."/>
            <person name="Jogler C."/>
        </authorList>
    </citation>
    <scope>NUCLEOTIDE SEQUENCE [LARGE SCALE GENOMIC DNA]</scope>
    <source>
        <strain evidence="1 2">NH11</strain>
    </source>
</reference>
<dbReference type="PANTHER" id="PTHR36849">
    <property type="entry name" value="CYTOPLASMIC PROTEIN-RELATED"/>
    <property type="match status" value="1"/>
</dbReference>
<organism evidence="1 2">
    <name type="scientific">Fuerstiella marisgermanici</name>
    <dbReference type="NCBI Taxonomy" id="1891926"/>
    <lineage>
        <taxon>Bacteria</taxon>
        <taxon>Pseudomonadati</taxon>
        <taxon>Planctomycetota</taxon>
        <taxon>Planctomycetia</taxon>
        <taxon>Planctomycetales</taxon>
        <taxon>Planctomycetaceae</taxon>
        <taxon>Fuerstiella</taxon>
    </lineage>
</organism>
<protein>
    <recommendedName>
        <fullName evidence="3">DUF488 domain-containing protein</fullName>
    </recommendedName>
</protein>
<dbReference type="Proteomes" id="UP000187735">
    <property type="component" value="Chromosome"/>
</dbReference>
<dbReference type="RefSeq" id="WP_077024139.1">
    <property type="nucleotide sequence ID" value="NZ_CP017641.1"/>
</dbReference>
<gene>
    <name evidence="1" type="ORF">Fuma_02140</name>
</gene>
<sequence length="127" mass="14974">MSRQKTKIELARAYDASAPAGQYRVLIDRIWPRGVKKEELKIDVWKKDLAPSTELRKWFNHDSERWDEFRKRYFEELDGRENEVAELLEASGGKVILLLYGAKDEQHNQAVALKQWIEQNTTSRRNA</sequence>
<accession>A0A1P8WEQ6</accession>
<proteinExistence type="predicted"/>